<dbReference type="Pfam" id="PF19259">
    <property type="entry name" value="Ty3_capsid"/>
    <property type="match status" value="1"/>
</dbReference>
<dbReference type="EMBL" id="SZYD01000014">
    <property type="protein sequence ID" value="KAD4180242.1"/>
    <property type="molecule type" value="Genomic_DNA"/>
</dbReference>
<dbReference type="PANTHER" id="PTHR15503">
    <property type="entry name" value="LDOC1 RELATED"/>
    <property type="match status" value="1"/>
</dbReference>
<evidence type="ECO:0000256" key="1">
    <source>
        <dbReference type="SAM" id="Coils"/>
    </source>
</evidence>
<dbReference type="SUPFAM" id="SSF50630">
    <property type="entry name" value="Acid proteases"/>
    <property type="match status" value="1"/>
</dbReference>
<organism evidence="3 4">
    <name type="scientific">Mikania micrantha</name>
    <name type="common">bitter vine</name>
    <dbReference type="NCBI Taxonomy" id="192012"/>
    <lineage>
        <taxon>Eukaryota</taxon>
        <taxon>Viridiplantae</taxon>
        <taxon>Streptophyta</taxon>
        <taxon>Embryophyta</taxon>
        <taxon>Tracheophyta</taxon>
        <taxon>Spermatophyta</taxon>
        <taxon>Magnoliopsida</taxon>
        <taxon>eudicotyledons</taxon>
        <taxon>Gunneridae</taxon>
        <taxon>Pentapetalae</taxon>
        <taxon>asterids</taxon>
        <taxon>campanulids</taxon>
        <taxon>Asterales</taxon>
        <taxon>Asteraceae</taxon>
        <taxon>Asteroideae</taxon>
        <taxon>Heliantheae alliance</taxon>
        <taxon>Eupatorieae</taxon>
        <taxon>Mikania</taxon>
    </lineage>
</organism>
<feature type="coiled-coil region" evidence="1">
    <location>
        <begin position="4"/>
        <end position="53"/>
    </location>
</feature>
<dbReference type="PANTHER" id="PTHR15503:SF43">
    <property type="entry name" value="REVERSE TRANSCRIPTASE RNASE H-LIKE DOMAIN-CONTAINING PROTEIN"/>
    <property type="match status" value="1"/>
</dbReference>
<proteinExistence type="predicted"/>
<dbReference type="CDD" id="cd00303">
    <property type="entry name" value="retropepsin_like"/>
    <property type="match status" value="1"/>
</dbReference>
<accession>A0A5N6N3I3</accession>
<dbReference type="OrthoDB" id="1727728at2759"/>
<dbReference type="InterPro" id="IPR045358">
    <property type="entry name" value="Ty3_capsid"/>
</dbReference>
<reference evidence="3 4" key="1">
    <citation type="submission" date="2019-05" db="EMBL/GenBank/DDBJ databases">
        <title>Mikania micrantha, genome provides insights into the molecular mechanism of rapid growth.</title>
        <authorList>
            <person name="Liu B."/>
        </authorList>
    </citation>
    <scope>NUCLEOTIDE SEQUENCE [LARGE SCALE GENOMIC DNA]</scope>
    <source>
        <strain evidence="3">NLD-2019</strain>
        <tissue evidence="3">Leaf</tissue>
    </source>
</reference>
<keyword evidence="4" id="KW-1185">Reference proteome</keyword>
<feature type="domain" description="Ty3 transposon capsid-like protein" evidence="2">
    <location>
        <begin position="110"/>
        <end position="243"/>
    </location>
</feature>
<dbReference type="InterPro" id="IPR001969">
    <property type="entry name" value="Aspartic_peptidase_AS"/>
</dbReference>
<evidence type="ECO:0000259" key="2">
    <source>
        <dbReference type="Pfam" id="PF19259"/>
    </source>
</evidence>
<dbReference type="PROSITE" id="PS00141">
    <property type="entry name" value="ASP_PROTEASE"/>
    <property type="match status" value="1"/>
</dbReference>
<dbReference type="GO" id="GO:0004190">
    <property type="term" value="F:aspartic-type endopeptidase activity"/>
    <property type="evidence" value="ECO:0007669"/>
    <property type="project" value="InterPro"/>
</dbReference>
<evidence type="ECO:0000313" key="4">
    <source>
        <dbReference type="Proteomes" id="UP000326396"/>
    </source>
</evidence>
<sequence length="627" mass="71097">MATIKEVEKILKEHERNMVRLETSSQESLAELQNNVERNMEKMMEKLMAQQEQLFKNWQGGRSGEIPILNPTDLSNNMECRWTRISRLDFPKFNGTDVEGWIYKCEHFFSIDRTPENMKIRVAVVNLEGVALQWHQAFIRIHEGSIENLPWRDYVRSIMARFADFDLEDAMEELKSLYQTGTLKEYCDAFDLLLNKVSITEIQAVSLFVGGLKPEIKCIVKMFKPKSLREAYSLAKKQDQAHTTLFTNNGKKWVSPSNSNFTSANSRLTAPVNANRLPLLPTPTGNQLVKTTKRLSPKEVEEKRSKGECFWCNEKFTPGHKCKNRQLFVIELVDEEEVESQVEVVEDVFVNESQEPHISIHAITGVPSYSTMKIMGSVGTRPLHILVDSGSTHNFINSDLAAKLHCSTSTVKTMKVTVANGNQIDCVSLSKDFKWMMQGVWFNADVLLIPLDNYDMVLGVQWLSSLGDINWNFKNLTMEFQVNNVKYVLKGVQNSRVTLCSDKKLNQLFCSSIQLVQSQMFGLQLLNEEGNLVKSSSISGNLQDVQITNLLAQTNRELGNNPIPVNIYSTPSGIVQNPIPGFSNRNQQQPCSILGSVFLEVLVRNGFPVCSSMNLEYTAEPDHPHEL</sequence>
<dbReference type="AlphaFoldDB" id="A0A5N6N3I3"/>
<dbReference type="Pfam" id="PF08284">
    <property type="entry name" value="RVP_2"/>
    <property type="match status" value="1"/>
</dbReference>
<name>A0A5N6N3I3_9ASTR</name>
<dbReference type="InterPro" id="IPR032567">
    <property type="entry name" value="RTL1-rel"/>
</dbReference>
<comment type="caution">
    <text evidence="3">The sequence shown here is derived from an EMBL/GenBank/DDBJ whole genome shotgun (WGS) entry which is preliminary data.</text>
</comment>
<dbReference type="Proteomes" id="UP000326396">
    <property type="component" value="Linkage Group LG4"/>
</dbReference>
<dbReference type="GO" id="GO:0006508">
    <property type="term" value="P:proteolysis"/>
    <property type="evidence" value="ECO:0007669"/>
    <property type="project" value="InterPro"/>
</dbReference>
<dbReference type="Gene3D" id="2.40.70.10">
    <property type="entry name" value="Acid Proteases"/>
    <property type="match status" value="1"/>
</dbReference>
<keyword evidence="1" id="KW-0175">Coiled coil</keyword>
<evidence type="ECO:0000313" key="3">
    <source>
        <dbReference type="EMBL" id="KAD4180242.1"/>
    </source>
</evidence>
<protein>
    <recommendedName>
        <fullName evidence="2">Ty3 transposon capsid-like protein domain-containing protein</fullName>
    </recommendedName>
</protein>
<gene>
    <name evidence="3" type="ORF">E3N88_28833</name>
</gene>
<dbReference type="InterPro" id="IPR021109">
    <property type="entry name" value="Peptidase_aspartic_dom_sf"/>
</dbReference>